<comment type="caution">
    <text evidence="1">The sequence shown here is derived from an EMBL/GenBank/DDBJ whole genome shotgun (WGS) entry which is preliminary data.</text>
</comment>
<proteinExistence type="predicted"/>
<dbReference type="EMBL" id="JAWDGP010000883">
    <property type="protein sequence ID" value="KAK3796439.1"/>
    <property type="molecule type" value="Genomic_DNA"/>
</dbReference>
<gene>
    <name evidence="1" type="ORF">RRG08_026694</name>
</gene>
<evidence type="ECO:0000313" key="1">
    <source>
        <dbReference type="EMBL" id="KAK3796439.1"/>
    </source>
</evidence>
<dbReference type="AlphaFoldDB" id="A0AAE1E6Q5"/>
<sequence length="82" mass="9480">MPVLPTVLIPRLEPCQYYQQYSYQDWSHASITNSTDTKLGAMPVLPTVLIPRLEPCQYYQHSDTKVRAMTVFLTILNPRLEP</sequence>
<keyword evidence="2" id="KW-1185">Reference proteome</keyword>
<organism evidence="1 2">
    <name type="scientific">Elysia crispata</name>
    <name type="common">lettuce slug</name>
    <dbReference type="NCBI Taxonomy" id="231223"/>
    <lineage>
        <taxon>Eukaryota</taxon>
        <taxon>Metazoa</taxon>
        <taxon>Spiralia</taxon>
        <taxon>Lophotrochozoa</taxon>
        <taxon>Mollusca</taxon>
        <taxon>Gastropoda</taxon>
        <taxon>Heterobranchia</taxon>
        <taxon>Euthyneura</taxon>
        <taxon>Panpulmonata</taxon>
        <taxon>Sacoglossa</taxon>
        <taxon>Placobranchoidea</taxon>
        <taxon>Plakobranchidae</taxon>
        <taxon>Elysia</taxon>
    </lineage>
</organism>
<name>A0AAE1E6Q5_9GAST</name>
<reference evidence="1" key="1">
    <citation type="journal article" date="2023" name="G3 (Bethesda)">
        <title>A reference genome for the long-term kleptoplast-retaining sea slug Elysia crispata morphotype clarki.</title>
        <authorList>
            <person name="Eastman K.E."/>
            <person name="Pendleton A.L."/>
            <person name="Shaikh M.A."/>
            <person name="Suttiyut T."/>
            <person name="Ogas R."/>
            <person name="Tomko P."/>
            <person name="Gavelis G."/>
            <person name="Widhalm J.R."/>
            <person name="Wisecaver J.H."/>
        </authorList>
    </citation>
    <scope>NUCLEOTIDE SEQUENCE</scope>
    <source>
        <strain evidence="1">ECLA1</strain>
    </source>
</reference>
<accession>A0AAE1E6Q5</accession>
<protein>
    <submittedName>
        <fullName evidence="1">Uncharacterized protein</fullName>
    </submittedName>
</protein>
<dbReference type="Proteomes" id="UP001283361">
    <property type="component" value="Unassembled WGS sequence"/>
</dbReference>
<evidence type="ECO:0000313" key="2">
    <source>
        <dbReference type="Proteomes" id="UP001283361"/>
    </source>
</evidence>